<protein>
    <submittedName>
        <fullName evidence="2">Uncharacterized protein</fullName>
    </submittedName>
</protein>
<feature type="transmembrane region" description="Helical" evidence="1">
    <location>
        <begin position="86"/>
        <end position="119"/>
    </location>
</feature>
<organism evidence="2 3">
    <name type="scientific">Halococcus morrhuae DSM 1307</name>
    <dbReference type="NCBI Taxonomy" id="931277"/>
    <lineage>
        <taxon>Archaea</taxon>
        <taxon>Methanobacteriati</taxon>
        <taxon>Methanobacteriota</taxon>
        <taxon>Stenosarchaea group</taxon>
        <taxon>Halobacteria</taxon>
        <taxon>Halobacteriales</taxon>
        <taxon>Halococcaceae</taxon>
        <taxon>Halococcus</taxon>
    </lineage>
</organism>
<evidence type="ECO:0000313" key="2">
    <source>
        <dbReference type="EMBL" id="EMA42171.1"/>
    </source>
</evidence>
<evidence type="ECO:0000313" key="3">
    <source>
        <dbReference type="Proteomes" id="UP000011568"/>
    </source>
</evidence>
<keyword evidence="1" id="KW-0812">Transmembrane</keyword>
<dbReference type="RefSeq" id="WP_004054952.1">
    <property type="nucleotide sequence ID" value="NZ_AOMC01000135.1"/>
</dbReference>
<proteinExistence type="predicted"/>
<dbReference type="EMBL" id="AOMC01000135">
    <property type="protein sequence ID" value="EMA42171.1"/>
    <property type="molecule type" value="Genomic_DNA"/>
</dbReference>
<evidence type="ECO:0000256" key="1">
    <source>
        <dbReference type="SAM" id="Phobius"/>
    </source>
</evidence>
<dbReference type="Proteomes" id="UP000011568">
    <property type="component" value="Unassembled WGS sequence"/>
</dbReference>
<dbReference type="PATRIC" id="fig|931277.6.peg.2267"/>
<dbReference type="STRING" id="931277.C448_11591"/>
<feature type="transmembrane region" description="Helical" evidence="1">
    <location>
        <begin position="20"/>
        <end position="37"/>
    </location>
</feature>
<accession>M0M8V6</accession>
<comment type="caution">
    <text evidence="2">The sequence shown here is derived from an EMBL/GenBank/DDBJ whole genome shotgun (WGS) entry which is preliminary data.</text>
</comment>
<dbReference type="AlphaFoldDB" id="M0M8V6"/>
<gene>
    <name evidence="2" type="ORF">C448_11591</name>
</gene>
<feature type="transmembrane region" description="Helical" evidence="1">
    <location>
        <begin position="43"/>
        <end position="65"/>
    </location>
</feature>
<keyword evidence="1" id="KW-0472">Membrane</keyword>
<sequence length="137" mass="14582">MATRSSGSSTFGSGAVRHSFFVVLWAVWAVLTANEFVGDAFGLSFYLLLLVGGFLLGGAFVAWTTQTERGRMAKRLYGDAPLGQQFAIGIVLLVPLAALAYGLSVINVSLVVLLVLWISAIVGYQQLTFVTNHAGPE</sequence>
<name>M0M8V6_HALMO</name>
<keyword evidence="3" id="KW-1185">Reference proteome</keyword>
<reference evidence="2 3" key="1">
    <citation type="journal article" date="2014" name="PLoS Genet.">
        <title>Phylogenetically driven sequencing of extremely halophilic archaea reveals strategies for static and dynamic osmo-response.</title>
        <authorList>
            <person name="Becker E.A."/>
            <person name="Seitzer P.M."/>
            <person name="Tritt A."/>
            <person name="Larsen D."/>
            <person name="Krusor M."/>
            <person name="Yao A.I."/>
            <person name="Wu D."/>
            <person name="Madern D."/>
            <person name="Eisen J.A."/>
            <person name="Darling A.E."/>
            <person name="Facciotti M.T."/>
        </authorList>
    </citation>
    <scope>NUCLEOTIDE SEQUENCE [LARGE SCALE GENOMIC DNA]</scope>
    <source>
        <strain evidence="2 3">DSM 1307</strain>
    </source>
</reference>
<keyword evidence="1" id="KW-1133">Transmembrane helix</keyword>